<dbReference type="AlphaFoldDB" id="A0A5J5CXN0"/>
<keyword evidence="2" id="KW-1185">Reference proteome</keyword>
<sequence>MIHPRARRDIKQPIIGLSLMTLCFSPETDQSFYLCHVCEEKRPPDKIIHHLSSSDHFRNY</sequence>
<evidence type="ECO:0000313" key="2">
    <source>
        <dbReference type="Proteomes" id="UP000327493"/>
    </source>
</evidence>
<reference evidence="1 2" key="1">
    <citation type="submission" date="2019-08" db="EMBL/GenBank/DDBJ databases">
        <title>A chromosome-level genome assembly, high-density linkage maps, and genome scans reveal the genomic architecture of hybrid incompatibilities underlying speciation via character displacement in darters (Percidae: Etheostominae).</title>
        <authorList>
            <person name="Moran R.L."/>
            <person name="Catchen J.M."/>
            <person name="Fuller R.C."/>
        </authorList>
    </citation>
    <scope>NUCLEOTIDE SEQUENCE [LARGE SCALE GENOMIC DNA]</scope>
    <source>
        <strain evidence="1">EspeVRDwgs_2016</strain>
        <tissue evidence="1">Muscle</tissue>
    </source>
</reference>
<accession>A0A5J5CXN0</accession>
<protein>
    <recommendedName>
        <fullName evidence="3">U1-type domain-containing protein</fullName>
    </recommendedName>
</protein>
<dbReference type="Proteomes" id="UP000327493">
    <property type="component" value="Chromosome 14"/>
</dbReference>
<proteinExistence type="predicted"/>
<organism evidence="1 2">
    <name type="scientific">Etheostoma spectabile</name>
    <name type="common">orangethroat darter</name>
    <dbReference type="NCBI Taxonomy" id="54343"/>
    <lineage>
        <taxon>Eukaryota</taxon>
        <taxon>Metazoa</taxon>
        <taxon>Chordata</taxon>
        <taxon>Craniata</taxon>
        <taxon>Vertebrata</taxon>
        <taxon>Euteleostomi</taxon>
        <taxon>Actinopterygii</taxon>
        <taxon>Neopterygii</taxon>
        <taxon>Teleostei</taxon>
        <taxon>Neoteleostei</taxon>
        <taxon>Acanthomorphata</taxon>
        <taxon>Eupercaria</taxon>
        <taxon>Perciformes</taxon>
        <taxon>Percoidei</taxon>
        <taxon>Percidae</taxon>
        <taxon>Etheostomatinae</taxon>
        <taxon>Etheostoma</taxon>
    </lineage>
</organism>
<evidence type="ECO:0000313" key="1">
    <source>
        <dbReference type="EMBL" id="KAA8585894.1"/>
    </source>
</evidence>
<comment type="caution">
    <text evidence="1">The sequence shown here is derived from an EMBL/GenBank/DDBJ whole genome shotgun (WGS) entry which is preliminary data.</text>
</comment>
<evidence type="ECO:0008006" key="3">
    <source>
        <dbReference type="Google" id="ProtNLM"/>
    </source>
</evidence>
<feature type="non-terminal residue" evidence="1">
    <location>
        <position position="60"/>
    </location>
</feature>
<name>A0A5J5CXN0_9PERO</name>
<dbReference type="EMBL" id="VOFY01000014">
    <property type="protein sequence ID" value="KAA8585894.1"/>
    <property type="molecule type" value="Genomic_DNA"/>
</dbReference>
<gene>
    <name evidence="1" type="ORF">FQN60_007463</name>
</gene>